<sequence length="449" mass="51964">MIVEYAGYYFEPVLIQSAEGKTNWYNVDKTNETTTGVINMIENYKVDTACILFQSNLPRQQNFDLSDVVTFVNMFYITKPKKKNVAMALWNAFKPYQMAVWNYLGIVFVAQCMFAVVVGKLECMLGWSAKVRPFERCWQYLRLQIRQSMDYHIPFKLSAGNLSFVFYSVIQATLLTNLYSGIILSVLMRGESQKPWESFDDMVNLVKSKEYKFVMDKNTYENSWFFTDLQHAETEHLRKLFSALSTTPVSIVDTVEDALNMLDLGGYIMAVQEDSYSMFSSTERCGYYYYRDVEVSKPAFFMFAKNNPLLSGFNHAIRMNQKFIDRAFRKYFDVNKKTGNIPRCPLTDEDIPEAAKQLDITETFGIFLVILIGCGASGIVWVLEIVFWSLCECFKRLRDSHRRRLFAEPWQSLAAAKSFYIVLDKAVDEKPLENGNIAPKLMVDLKKIN</sequence>
<evidence type="ECO:0000313" key="2">
    <source>
        <dbReference type="EMBL" id="CAD5218635.1"/>
    </source>
</evidence>
<evidence type="ECO:0000313" key="3">
    <source>
        <dbReference type="Proteomes" id="UP000614601"/>
    </source>
</evidence>
<keyword evidence="1" id="KW-0472">Membrane</keyword>
<reference evidence="2" key="1">
    <citation type="submission" date="2020-09" db="EMBL/GenBank/DDBJ databases">
        <authorList>
            <person name="Kikuchi T."/>
        </authorList>
    </citation>
    <scope>NUCLEOTIDE SEQUENCE</scope>
    <source>
        <strain evidence="2">SH1</strain>
    </source>
</reference>
<feature type="transmembrane region" description="Helical" evidence="1">
    <location>
        <begin position="100"/>
        <end position="118"/>
    </location>
</feature>
<dbReference type="SUPFAM" id="SSF53850">
    <property type="entry name" value="Periplasmic binding protein-like II"/>
    <property type="match status" value="1"/>
</dbReference>
<accession>A0A811KTJ2</accession>
<comment type="caution">
    <text evidence="2">The sequence shown here is derived from an EMBL/GenBank/DDBJ whole genome shotgun (WGS) entry which is preliminary data.</text>
</comment>
<dbReference type="Proteomes" id="UP000614601">
    <property type="component" value="Unassembled WGS sequence"/>
</dbReference>
<keyword evidence="3" id="KW-1185">Reference proteome</keyword>
<dbReference type="OrthoDB" id="5815759at2759"/>
<name>A0A811KTJ2_9BILA</name>
<keyword evidence="1" id="KW-0812">Transmembrane</keyword>
<dbReference type="PANTHER" id="PTHR22714:SF7">
    <property type="entry name" value="SOLUTE-BINDING PROTEIN FAMILY 3_N-TERMINAL DOMAIN-CONTAINING PROTEIN"/>
    <property type="match status" value="1"/>
</dbReference>
<dbReference type="InterPro" id="IPR040128">
    <property type="entry name" value="T25E4.2-like"/>
</dbReference>
<dbReference type="PANTHER" id="PTHR22714">
    <property type="entry name" value="PROTEIN CBG02446-RELATED"/>
    <property type="match status" value="1"/>
</dbReference>
<keyword evidence="1" id="KW-1133">Transmembrane helix</keyword>
<evidence type="ECO:0000256" key="1">
    <source>
        <dbReference type="SAM" id="Phobius"/>
    </source>
</evidence>
<evidence type="ECO:0008006" key="4">
    <source>
        <dbReference type="Google" id="ProtNLM"/>
    </source>
</evidence>
<organism evidence="2 3">
    <name type="scientific">Bursaphelenchus okinawaensis</name>
    <dbReference type="NCBI Taxonomy" id="465554"/>
    <lineage>
        <taxon>Eukaryota</taxon>
        <taxon>Metazoa</taxon>
        <taxon>Ecdysozoa</taxon>
        <taxon>Nematoda</taxon>
        <taxon>Chromadorea</taxon>
        <taxon>Rhabditida</taxon>
        <taxon>Tylenchina</taxon>
        <taxon>Tylenchomorpha</taxon>
        <taxon>Aphelenchoidea</taxon>
        <taxon>Aphelenchoididae</taxon>
        <taxon>Bursaphelenchus</taxon>
    </lineage>
</organism>
<dbReference type="EMBL" id="CAJFCW020000004">
    <property type="protein sequence ID" value="CAG9111185.1"/>
    <property type="molecule type" value="Genomic_DNA"/>
</dbReference>
<protein>
    <recommendedName>
        <fullName evidence="4">PBPb domain-containing protein</fullName>
    </recommendedName>
</protein>
<dbReference type="AlphaFoldDB" id="A0A811KTJ2"/>
<feature type="transmembrane region" description="Helical" evidence="1">
    <location>
        <begin position="164"/>
        <end position="187"/>
    </location>
</feature>
<gene>
    <name evidence="2" type="ORF">BOKJ2_LOCUS7845</name>
</gene>
<feature type="transmembrane region" description="Helical" evidence="1">
    <location>
        <begin position="366"/>
        <end position="390"/>
    </location>
</feature>
<dbReference type="Proteomes" id="UP000783686">
    <property type="component" value="Unassembled WGS sequence"/>
</dbReference>
<proteinExistence type="predicted"/>
<dbReference type="EMBL" id="CAJFDH010000004">
    <property type="protein sequence ID" value="CAD5218635.1"/>
    <property type="molecule type" value="Genomic_DNA"/>
</dbReference>